<feature type="transmembrane region" description="Helical" evidence="1">
    <location>
        <begin position="29"/>
        <end position="55"/>
    </location>
</feature>
<keyword evidence="3" id="KW-1185">Reference proteome</keyword>
<accession>A0ABS0C1B8</accession>
<reference evidence="2 3" key="1">
    <citation type="submission" date="2020-10" db="EMBL/GenBank/DDBJ databases">
        <title>Identification of Nocardia species via Next-generation sequencing and recognition of intraspecies genetic diversity.</title>
        <authorList>
            <person name="Li P."/>
            <person name="Li P."/>
            <person name="Lu B."/>
        </authorList>
    </citation>
    <scope>NUCLEOTIDE SEQUENCE [LARGE SCALE GENOMIC DNA]</scope>
    <source>
        <strain evidence="2 3">N-11</strain>
    </source>
</reference>
<keyword evidence="1" id="KW-0812">Transmembrane</keyword>
<evidence type="ECO:0000313" key="2">
    <source>
        <dbReference type="EMBL" id="MBF6224168.1"/>
    </source>
</evidence>
<name>A0ABS0C1B8_9NOCA</name>
<feature type="transmembrane region" description="Helical" evidence="1">
    <location>
        <begin position="122"/>
        <end position="145"/>
    </location>
</feature>
<dbReference type="Pfam" id="PF14333">
    <property type="entry name" value="DUF4389"/>
    <property type="match status" value="2"/>
</dbReference>
<organism evidence="2 3">
    <name type="scientific">Nocardia abscessus</name>
    <dbReference type="NCBI Taxonomy" id="120957"/>
    <lineage>
        <taxon>Bacteria</taxon>
        <taxon>Bacillati</taxon>
        <taxon>Actinomycetota</taxon>
        <taxon>Actinomycetes</taxon>
        <taxon>Mycobacteriales</taxon>
        <taxon>Nocardiaceae</taxon>
        <taxon>Nocardia</taxon>
    </lineage>
</organism>
<sequence length="216" mass="24497">MPPDPIRVRGDLDPALSRWMWLVKWLLAIPHYVVLFFLHVAYVVLTIVAFFAILITGKYPRGLFDFNVGVMRWGWRVTFYALSVLGTDKYPPFSLRPDTDYPADLEIDYPETLHRGLVLVKWWLLAIPHYLIVGAAVSGGLLIGGGDDWDGASISLLGILLIVALIALLFTARYPQGVYDFVMGLNRWIIRVQAYAGLMRDEYPPFRLDQGAREAD</sequence>
<feature type="transmembrane region" description="Helical" evidence="1">
    <location>
        <begin position="151"/>
        <end position="170"/>
    </location>
</feature>
<evidence type="ECO:0000313" key="3">
    <source>
        <dbReference type="Proteomes" id="UP000807309"/>
    </source>
</evidence>
<keyword evidence="1" id="KW-0472">Membrane</keyword>
<keyword evidence="1" id="KW-1133">Transmembrane helix</keyword>
<protein>
    <submittedName>
        <fullName evidence="2">DUF4389 domain-containing protein</fullName>
    </submittedName>
</protein>
<dbReference type="RefSeq" id="WP_195031739.1">
    <property type="nucleotide sequence ID" value="NZ_JADLRE010000002.1"/>
</dbReference>
<proteinExistence type="predicted"/>
<dbReference type="InterPro" id="IPR025498">
    <property type="entry name" value="DUF4389"/>
</dbReference>
<dbReference type="Proteomes" id="UP000807309">
    <property type="component" value="Unassembled WGS sequence"/>
</dbReference>
<gene>
    <name evidence="2" type="ORF">IU470_03405</name>
</gene>
<evidence type="ECO:0000256" key="1">
    <source>
        <dbReference type="SAM" id="Phobius"/>
    </source>
</evidence>
<comment type="caution">
    <text evidence="2">The sequence shown here is derived from an EMBL/GenBank/DDBJ whole genome shotgun (WGS) entry which is preliminary data.</text>
</comment>
<dbReference type="EMBL" id="JADLRE010000002">
    <property type="protein sequence ID" value="MBF6224168.1"/>
    <property type="molecule type" value="Genomic_DNA"/>
</dbReference>